<comment type="caution">
    <text evidence="5">The sequence shown here is derived from an EMBL/GenBank/DDBJ whole genome shotgun (WGS) entry which is preliminary data.</text>
</comment>
<keyword evidence="3 4" id="KW-0413">Isomerase</keyword>
<dbReference type="InterPro" id="IPR028584">
    <property type="entry name" value="Cellobiose_2_epim"/>
</dbReference>
<dbReference type="Proteomes" id="UP001165393">
    <property type="component" value="Unassembled WGS sequence"/>
</dbReference>
<reference evidence="5 6" key="1">
    <citation type="journal article" date="2013" name="Antonie Van Leeuwenhoek">
        <title>Echinimonas agarilytica gen. nov., sp. nov., a new gammaproteobacterium isolated from the sea urchin Strongylocentrotus intermedius.</title>
        <authorList>
            <person name="Nedashkovskaya O.I."/>
            <person name="Stenkova A.M."/>
            <person name="Zhukova N.V."/>
            <person name="Van Trappen S."/>
            <person name="Lee J.S."/>
            <person name="Kim S.B."/>
        </authorList>
    </citation>
    <scope>NUCLEOTIDE SEQUENCE [LARGE SCALE GENOMIC DNA]</scope>
    <source>
        <strain evidence="5 6">KMM 6351</strain>
    </source>
</reference>
<dbReference type="SUPFAM" id="SSF48208">
    <property type="entry name" value="Six-hairpin glycosidases"/>
    <property type="match status" value="1"/>
</dbReference>
<dbReference type="GO" id="GO:0047736">
    <property type="term" value="F:cellobiose epimerase activity"/>
    <property type="evidence" value="ECO:0007669"/>
    <property type="project" value="UniProtKB-UniRule"/>
</dbReference>
<dbReference type="GO" id="GO:0005975">
    <property type="term" value="P:carbohydrate metabolic process"/>
    <property type="evidence" value="ECO:0007669"/>
    <property type="project" value="InterPro"/>
</dbReference>
<keyword evidence="6" id="KW-1185">Reference proteome</keyword>
<sequence>MSFDSSLKPLLKWRDECQQEARNIADWWAENTIDHEGGGFLGELNRKNKPVHMASKSIIQNTRILWFFSEYAHFTQSERDLAVATRAYDYLMAHFDDPEYGGVIWMVNYQGKTTDTKKQTYAIGFAIYALSAYYKLTGSETAIATAKGYFELLELHARDRQNNGYVEALSQTWQPLDDVRLSLKDENYPKTMNTHLHILEAYTALHAVAPDSKTEEALGNLIEVFEHQIIDAESNHLKLFLDMDWKDHSTFWSYGHDIECSWLLYEALEALDNEKLINRLTPTVINMAQITLEQGIGEHGQVLDQIDLDSQTKHPESHWWVQAEALVGFLNAYYLTEQKRFLEVNTPIWDFICKYHMDKEFGEWHWLSTLDQPNHPTIYKAGGWKAPYHNGRAMLEICKLVDKIKLFEVPKESA</sequence>
<proteinExistence type="inferred from homology"/>
<evidence type="ECO:0000256" key="4">
    <source>
        <dbReference type="HAMAP-Rule" id="MF_00929"/>
    </source>
</evidence>
<dbReference type="EC" id="5.1.3.11" evidence="4"/>
<dbReference type="InterPro" id="IPR010819">
    <property type="entry name" value="AGE/CE"/>
</dbReference>
<comment type="similarity">
    <text evidence="2">Belongs to the N-acylglucosamine 2-epimerase family.</text>
</comment>
<evidence type="ECO:0000256" key="1">
    <source>
        <dbReference type="ARBA" id="ARBA00001470"/>
    </source>
</evidence>
<dbReference type="EMBL" id="JAMQGP010000001">
    <property type="protein sequence ID" value="MCM2678704.1"/>
    <property type="molecule type" value="Genomic_DNA"/>
</dbReference>
<dbReference type="PANTHER" id="PTHR15108">
    <property type="entry name" value="N-ACYLGLUCOSAMINE-2-EPIMERASE"/>
    <property type="match status" value="1"/>
</dbReference>
<comment type="catalytic activity">
    <reaction evidence="1 4">
        <text>D-cellobiose = beta-D-glucosyl-(1-&gt;4)-D-mannopyranose</text>
        <dbReference type="Rhea" id="RHEA:23384"/>
        <dbReference type="ChEBI" id="CHEBI:17057"/>
        <dbReference type="ChEBI" id="CHEBI:47931"/>
        <dbReference type="EC" id="5.1.3.11"/>
    </reaction>
</comment>
<evidence type="ECO:0000313" key="6">
    <source>
        <dbReference type="Proteomes" id="UP001165393"/>
    </source>
</evidence>
<dbReference type="Pfam" id="PF07221">
    <property type="entry name" value="GlcNAc_2-epim"/>
    <property type="match status" value="1"/>
</dbReference>
<evidence type="ECO:0000256" key="2">
    <source>
        <dbReference type="ARBA" id="ARBA00008558"/>
    </source>
</evidence>
<evidence type="ECO:0000256" key="3">
    <source>
        <dbReference type="ARBA" id="ARBA00023235"/>
    </source>
</evidence>
<dbReference type="AlphaFoldDB" id="A0AA41W4V0"/>
<evidence type="ECO:0000313" key="5">
    <source>
        <dbReference type="EMBL" id="MCM2678704.1"/>
    </source>
</evidence>
<dbReference type="HAMAP" id="MF_00929">
    <property type="entry name" value="Cellobiose_2_epim"/>
    <property type="match status" value="1"/>
</dbReference>
<name>A0AA41W4V0_9GAMM</name>
<dbReference type="RefSeq" id="WP_251260064.1">
    <property type="nucleotide sequence ID" value="NZ_JAMQGP010000001.1"/>
</dbReference>
<accession>A0AA41W4V0</accession>
<comment type="similarity">
    <text evidence="4">Belongs to the cellobiose 2-epimerase family.</text>
</comment>
<organism evidence="5 6">
    <name type="scientific">Echinimonas agarilytica</name>
    <dbReference type="NCBI Taxonomy" id="1215918"/>
    <lineage>
        <taxon>Bacteria</taxon>
        <taxon>Pseudomonadati</taxon>
        <taxon>Pseudomonadota</taxon>
        <taxon>Gammaproteobacteria</taxon>
        <taxon>Alteromonadales</taxon>
        <taxon>Echinimonadaceae</taxon>
        <taxon>Echinimonas</taxon>
    </lineage>
</organism>
<comment type="function">
    <text evidence="4">Catalyzes the reversible epimerization of cellobiose to 4-O-beta-D-glucopyranosyl-D-mannose (Glc-Man).</text>
</comment>
<dbReference type="InterPro" id="IPR012341">
    <property type="entry name" value="6hp_glycosidase-like_sf"/>
</dbReference>
<protein>
    <recommendedName>
        <fullName evidence="4">Cellobiose 2-epimerase</fullName>
        <shortName evidence="4">CE</shortName>
        <ecNumber evidence="4">5.1.3.11</ecNumber>
    </recommendedName>
</protein>
<dbReference type="InterPro" id="IPR008928">
    <property type="entry name" value="6-hairpin_glycosidase_sf"/>
</dbReference>
<gene>
    <name evidence="5" type="ORF">NAF29_03330</name>
</gene>
<dbReference type="Gene3D" id="1.50.10.10">
    <property type="match status" value="1"/>
</dbReference>